<protein>
    <submittedName>
        <fullName evidence="2">Uncharacterized protein</fullName>
    </submittedName>
</protein>
<proteinExistence type="predicted"/>
<organism evidence="2 5">
    <name type="scientific">Didymodactylos carnosus</name>
    <dbReference type="NCBI Taxonomy" id="1234261"/>
    <lineage>
        <taxon>Eukaryota</taxon>
        <taxon>Metazoa</taxon>
        <taxon>Spiralia</taxon>
        <taxon>Gnathifera</taxon>
        <taxon>Rotifera</taxon>
        <taxon>Eurotatoria</taxon>
        <taxon>Bdelloidea</taxon>
        <taxon>Philodinida</taxon>
        <taxon>Philodinidae</taxon>
        <taxon>Didymodactylos</taxon>
    </lineage>
</organism>
<keyword evidence="5" id="KW-1185">Reference proteome</keyword>
<accession>A0A815XHV9</accession>
<evidence type="ECO:0000313" key="3">
    <source>
        <dbReference type="EMBL" id="CAF4243924.1"/>
    </source>
</evidence>
<reference evidence="2" key="1">
    <citation type="submission" date="2021-02" db="EMBL/GenBank/DDBJ databases">
        <authorList>
            <person name="Nowell W R."/>
        </authorList>
    </citation>
    <scope>NUCLEOTIDE SEQUENCE</scope>
</reference>
<gene>
    <name evidence="2" type="ORF">GPM918_LOCUS39573</name>
    <name evidence="1" type="ORF">OVA965_LOCUS34743</name>
    <name evidence="4" type="ORF">SRO942_LOCUS40458</name>
    <name evidence="3" type="ORF">TMI583_LOCUS35683</name>
</gene>
<dbReference type="Proteomes" id="UP000681722">
    <property type="component" value="Unassembled WGS sequence"/>
</dbReference>
<dbReference type="EMBL" id="CAJOBA010051358">
    <property type="protein sequence ID" value="CAF4243924.1"/>
    <property type="molecule type" value="Genomic_DNA"/>
</dbReference>
<evidence type="ECO:0000313" key="1">
    <source>
        <dbReference type="EMBL" id="CAF1448806.1"/>
    </source>
</evidence>
<dbReference type="Proteomes" id="UP000677228">
    <property type="component" value="Unassembled WGS sequence"/>
</dbReference>
<evidence type="ECO:0000313" key="2">
    <source>
        <dbReference type="EMBL" id="CAF1557609.1"/>
    </source>
</evidence>
<evidence type="ECO:0000313" key="5">
    <source>
        <dbReference type="Proteomes" id="UP000663829"/>
    </source>
</evidence>
<dbReference type="Proteomes" id="UP000663829">
    <property type="component" value="Unassembled WGS sequence"/>
</dbReference>
<comment type="caution">
    <text evidence="2">The sequence shown here is derived from an EMBL/GenBank/DDBJ whole genome shotgun (WGS) entry which is preliminary data.</text>
</comment>
<name>A0A815XHV9_9BILA</name>
<dbReference type="EMBL" id="CAJNOQ010027951">
    <property type="protein sequence ID" value="CAF1557609.1"/>
    <property type="molecule type" value="Genomic_DNA"/>
</dbReference>
<dbReference type="OrthoDB" id="7614088at2759"/>
<sequence>MLIERTEDVTEMIDRFVNYNAEFKLLLKRNLKINLTWFVEGTHINNLDIHVFEKVGENNLYRVKDIKKGKVRLKDSCAHYVLDAMVELLEIVKKVEIIDRASPTEMIKLKVELIMAIDKSFKYFNNQIKYNILAKFKEDCVIPFKDGTKDNESYQTFCYKLGKIELYVLYKRKLKEITLDQALKLFQQKNEILLEIEKIKEAFLKYENLFIKYLDEIINKKISVKDRTEKTKKIANEWNFKK</sequence>
<dbReference type="EMBL" id="CAJNOK010029526">
    <property type="protein sequence ID" value="CAF1448806.1"/>
    <property type="molecule type" value="Genomic_DNA"/>
</dbReference>
<dbReference type="EMBL" id="CAJOBC010093679">
    <property type="protein sequence ID" value="CAF4418943.1"/>
    <property type="molecule type" value="Genomic_DNA"/>
</dbReference>
<dbReference type="Proteomes" id="UP000682733">
    <property type="component" value="Unassembled WGS sequence"/>
</dbReference>
<dbReference type="AlphaFoldDB" id="A0A815XHV9"/>
<evidence type="ECO:0000313" key="4">
    <source>
        <dbReference type="EMBL" id="CAF4418943.1"/>
    </source>
</evidence>